<reference evidence="6" key="1">
    <citation type="submission" date="2021-04" db="EMBL/GenBank/DDBJ databases">
        <authorList>
            <person name="Pira H."/>
            <person name="Risdian C."/>
            <person name="Wink J."/>
        </authorList>
    </citation>
    <scope>NUCLEOTIDE SEQUENCE</scope>
    <source>
        <strain evidence="6">WHY3</strain>
    </source>
</reference>
<dbReference type="Pfam" id="PF02368">
    <property type="entry name" value="Big_2"/>
    <property type="match status" value="1"/>
</dbReference>
<dbReference type="PANTHER" id="PTHR42970">
    <property type="entry name" value="PECTATE LYASE C-RELATED"/>
    <property type="match status" value="1"/>
</dbReference>
<feature type="domain" description="BIG2" evidence="5">
    <location>
        <begin position="833"/>
        <end position="910"/>
    </location>
</feature>
<dbReference type="InterPro" id="IPR052063">
    <property type="entry name" value="Polysaccharide_Lyase_1"/>
</dbReference>
<comment type="caution">
    <text evidence="6">The sequence shown here is derived from an EMBL/GenBank/DDBJ whole genome shotgun (WGS) entry which is preliminary data.</text>
</comment>
<organism evidence="6 7">
    <name type="scientific">Winogradskyella luteola</name>
    <dbReference type="NCBI Taxonomy" id="2828330"/>
    <lineage>
        <taxon>Bacteria</taxon>
        <taxon>Pseudomonadati</taxon>
        <taxon>Bacteroidota</taxon>
        <taxon>Flavobacteriia</taxon>
        <taxon>Flavobacteriales</taxon>
        <taxon>Flavobacteriaceae</taxon>
        <taxon>Winogradskyella</taxon>
    </lineage>
</organism>
<feature type="compositionally biased region" description="Polar residues" evidence="3">
    <location>
        <begin position="498"/>
        <end position="516"/>
    </location>
</feature>
<keyword evidence="7" id="KW-1185">Reference proteome</keyword>
<dbReference type="EMBL" id="JAGSPD010000003">
    <property type="protein sequence ID" value="MBV7268361.1"/>
    <property type="molecule type" value="Genomic_DNA"/>
</dbReference>
<dbReference type="RefSeq" id="WP_218544916.1">
    <property type="nucleotide sequence ID" value="NZ_JAGSPD010000003.1"/>
</dbReference>
<dbReference type="GO" id="GO:0046872">
    <property type="term" value="F:metal ion binding"/>
    <property type="evidence" value="ECO:0007669"/>
    <property type="project" value="UniProtKB-KW"/>
</dbReference>
<evidence type="ECO:0000259" key="5">
    <source>
        <dbReference type="SMART" id="SM00635"/>
    </source>
</evidence>
<dbReference type="Proteomes" id="UP001138894">
    <property type="component" value="Unassembled WGS sequence"/>
</dbReference>
<feature type="region of interest" description="Disordered" evidence="3">
    <location>
        <begin position="495"/>
        <end position="544"/>
    </location>
</feature>
<proteinExistence type="predicted"/>
<sequence length="934" mass="102063">MKNLLLILIVSFCFVSQAQTPAFQGAEGYGKYSQGGRGGTIISVTHLKDHHIITQWRDDSEPSGSRVKTFANIAGDNLPDVWKTSVGLDVNTSYSPYDSDVSGDSRLNIEICQDQINQVIFDNFGNDDNDYAYFVPDTSSPFYDGSLRKAIDNANPRTVIFKVGGILDIKSPLEIKNNNITIAGQTAPGDGIMLINSNATSKFTFEIDADDVIIRFLTFRRSESSSGYNAGDNIWVNKGKNIIVDHCSLSWSSDGNLDIANYNYDYNNRVTDSVTVQYCLFTNSYGGNNKSMLITGSPPRLSLWRNAFINSATRNPSLSSESGHNYTFDGVFELVNNFWHDCGNGASAGNVSTTNFYEVNFVNNVRTAKVDSGTSQIITNSIRFFRIGDGTDNGSSSERERIYSLGNFDDSMMSAAQESDPEYRMVQFGKNSSNNTNNVPSYMRSSVPFDTPIIKSGIPLWDNSEIETNLLPVVGNYKYRDSEDDRAMSDVANREGTDNVTDNTFPEYNDGTPYTDSDNDGMADSWENSEFGNLSKDGTDDTDSNGYSDFEDFLGYLADDLPVEAGCSVDTVDNIFINPCFSTDGTIDSNSYPLGWWSIEGAAEIIDGQLHLTKLSSEANGRTFATNGTNSDVVETGKEYELTYEVISDEGAGFRIYYDGGYKSPPSTVGVHTINFVNTGSSGIFVFRVLVDDATIVLDNVVLKEIPCTVDTQDNLVVNPCFLDSTGWTLQGDWTISNGKLNAGANSGGTAMFQQGDSYLTEGSTYLVEFDKTGSGWVQIRLKNAFTDALIYDEGEVSTTITAGNSFDDIRIFAQDGVTLDNIKITEVVQNIPVTGVNGLPDSITLTEGQNYQFNAIVEPNDATDTTVVWSRSNTSFGTISQTGLFTASEAGQVSITVTTNDGSFTDTSTVNITSINTEFNNTMAVKKQLLINN</sequence>
<dbReference type="AlphaFoldDB" id="A0A9X1JMJ1"/>
<evidence type="ECO:0000313" key="7">
    <source>
        <dbReference type="Proteomes" id="UP001138894"/>
    </source>
</evidence>
<evidence type="ECO:0000256" key="2">
    <source>
        <dbReference type="ARBA" id="ARBA00023180"/>
    </source>
</evidence>
<accession>A0A9X1JMJ1</accession>
<feature type="chain" id="PRO_5040723248" evidence="4">
    <location>
        <begin position="19"/>
        <end position="934"/>
    </location>
</feature>
<gene>
    <name evidence="6" type="ORF">KCG49_04030</name>
</gene>
<evidence type="ECO:0000256" key="3">
    <source>
        <dbReference type="SAM" id="MobiDB-lite"/>
    </source>
</evidence>
<keyword evidence="1" id="KW-0479">Metal-binding</keyword>
<keyword evidence="2" id="KW-0325">Glycoprotein</keyword>
<protein>
    <submittedName>
        <fullName evidence="6">Ig-like domain-containing protein</fullName>
    </submittedName>
</protein>
<evidence type="ECO:0000256" key="4">
    <source>
        <dbReference type="SAM" id="SignalP"/>
    </source>
</evidence>
<dbReference type="SMART" id="SM00635">
    <property type="entry name" value="BID_2"/>
    <property type="match status" value="1"/>
</dbReference>
<feature type="signal peptide" evidence="4">
    <location>
        <begin position="1"/>
        <end position="18"/>
    </location>
</feature>
<evidence type="ECO:0000313" key="6">
    <source>
        <dbReference type="EMBL" id="MBV7268361.1"/>
    </source>
</evidence>
<keyword evidence="4" id="KW-0732">Signal</keyword>
<dbReference type="InterPro" id="IPR003343">
    <property type="entry name" value="Big_2"/>
</dbReference>
<name>A0A9X1JMJ1_9FLAO</name>
<dbReference type="PANTHER" id="PTHR42970:SF1">
    <property type="entry name" value="PECTATE LYASE C-RELATED"/>
    <property type="match status" value="1"/>
</dbReference>
<evidence type="ECO:0000256" key="1">
    <source>
        <dbReference type="ARBA" id="ARBA00022723"/>
    </source>
</evidence>